<dbReference type="EMBL" id="LJIJ01000442">
    <property type="protein sequence ID" value="ODM97437.1"/>
    <property type="molecule type" value="Genomic_DNA"/>
</dbReference>
<keyword evidence="10" id="KW-1185">Reference proteome</keyword>
<evidence type="ECO:0000259" key="8">
    <source>
        <dbReference type="PROSITE" id="PS50850"/>
    </source>
</evidence>
<dbReference type="Gene3D" id="1.20.1250.20">
    <property type="entry name" value="MFS general substrate transporter like domains"/>
    <property type="match status" value="2"/>
</dbReference>
<keyword evidence="3 7" id="KW-0812">Transmembrane</keyword>
<feature type="domain" description="Major facilitator superfamily (MFS) profile" evidence="8">
    <location>
        <begin position="252"/>
        <end position="492"/>
    </location>
</feature>
<dbReference type="InterPro" id="IPR050930">
    <property type="entry name" value="MFS_Vesicular_Transporter"/>
</dbReference>
<feature type="transmembrane region" description="Helical" evidence="7">
    <location>
        <begin position="290"/>
        <end position="306"/>
    </location>
</feature>
<name>A0A1D2MWK6_ORCCI</name>
<gene>
    <name evidence="9" type="ORF">Ocin01_09236</name>
</gene>
<protein>
    <submittedName>
        <fullName evidence="9">MFS-type transporter SLC18B1</fullName>
    </submittedName>
</protein>
<evidence type="ECO:0000256" key="6">
    <source>
        <dbReference type="SAM" id="MobiDB-lite"/>
    </source>
</evidence>
<dbReference type="PANTHER" id="PTHR23506:SF26">
    <property type="entry name" value="MFS-TYPE TRANSPORTER SLC18B1"/>
    <property type="match status" value="1"/>
</dbReference>
<proteinExistence type="predicted"/>
<feature type="transmembrane region" description="Helical" evidence="7">
    <location>
        <begin position="393"/>
        <end position="412"/>
    </location>
</feature>
<feature type="transmembrane region" description="Helical" evidence="7">
    <location>
        <begin position="208"/>
        <end position="231"/>
    </location>
</feature>
<feature type="transmembrane region" description="Helical" evidence="7">
    <location>
        <begin position="108"/>
        <end position="125"/>
    </location>
</feature>
<feature type="transmembrane region" description="Helical" evidence="7">
    <location>
        <begin position="69"/>
        <end position="88"/>
    </location>
</feature>
<evidence type="ECO:0000256" key="5">
    <source>
        <dbReference type="ARBA" id="ARBA00023136"/>
    </source>
</evidence>
<comment type="caution">
    <text evidence="9">The sequence shown here is derived from an EMBL/GenBank/DDBJ whole genome shotgun (WGS) entry which is preliminary data.</text>
</comment>
<feature type="transmembrane region" description="Helical" evidence="7">
    <location>
        <begin position="345"/>
        <end position="372"/>
    </location>
</feature>
<feature type="transmembrane region" description="Helical" evidence="7">
    <location>
        <begin position="137"/>
        <end position="158"/>
    </location>
</feature>
<dbReference type="Proteomes" id="UP000094527">
    <property type="component" value="Unassembled WGS sequence"/>
</dbReference>
<reference evidence="9 10" key="1">
    <citation type="journal article" date="2016" name="Genome Biol. Evol.">
        <title>Gene Family Evolution Reflects Adaptation to Soil Environmental Stressors in the Genome of the Collembolan Orchesella cincta.</title>
        <authorList>
            <person name="Faddeeva-Vakhrusheva A."/>
            <person name="Derks M.F."/>
            <person name="Anvar S.Y."/>
            <person name="Agamennone V."/>
            <person name="Suring W."/>
            <person name="Smit S."/>
            <person name="van Straalen N.M."/>
            <person name="Roelofs D."/>
        </authorList>
    </citation>
    <scope>NUCLEOTIDE SEQUENCE [LARGE SCALE GENOMIC DNA]</scope>
    <source>
        <tissue evidence="9">Mixed pool</tissue>
    </source>
</reference>
<dbReference type="PROSITE" id="PS50850">
    <property type="entry name" value="MFS"/>
    <property type="match status" value="1"/>
</dbReference>
<dbReference type="InterPro" id="IPR020846">
    <property type="entry name" value="MFS_dom"/>
</dbReference>
<feature type="transmembrane region" description="Helical" evidence="7">
    <location>
        <begin position="418"/>
        <end position="441"/>
    </location>
</feature>
<dbReference type="SUPFAM" id="SSF103473">
    <property type="entry name" value="MFS general substrate transporter"/>
    <property type="match status" value="1"/>
</dbReference>
<sequence>MDTTVQISTKQTPSNSDPDIINHSSGPAPLVNIELEAPGKESAEEKSKSANFLVSYFHRKTQGLSRSQILILCIFPFVEFFAATVISIQGPFYPDVAKSKGASSTESGLVFGIFELTVFITAPIFGAKMGKWNPHRVFNYGIFTTSLMCMIFGFLHHVDSRAGFIALSAFVRTIEAIGDAAFVVASFSIIAAEFPDTVATTFAMMETFYGLGMIFGPVSVVLCTKTSTVTVDSSKVVSSSSFNMFKMLKIPVITLTAYGTLAAATGIGFLANNLERHLTQFGLNHFEVGLIYMLNGGVYALSAPFFGKFSEKSSQPKIFSVVGSFLTILGFLLIGPFPLPFWTTTIPLICIGLVIFGLGLGSTLVSAFIIFLQDAIASGYADDVRTYGLTSGLWTSMTALGFFLGPVAGGLLEDVVGFRWGTLFILTQQLILVVLLAKFFMSERSPANDNMPKKMEDEVDNSVLKNKDEQPTPSTSNNGKVAGLGNPGFVGE</sequence>
<keyword evidence="2" id="KW-0813">Transport</keyword>
<feature type="transmembrane region" description="Helical" evidence="7">
    <location>
        <begin position="318"/>
        <end position="339"/>
    </location>
</feature>
<dbReference type="OrthoDB" id="446368at2759"/>
<dbReference type="STRING" id="48709.A0A1D2MWK6"/>
<organism evidence="9 10">
    <name type="scientific">Orchesella cincta</name>
    <name type="common">Springtail</name>
    <name type="synonym">Podura cincta</name>
    <dbReference type="NCBI Taxonomy" id="48709"/>
    <lineage>
        <taxon>Eukaryota</taxon>
        <taxon>Metazoa</taxon>
        <taxon>Ecdysozoa</taxon>
        <taxon>Arthropoda</taxon>
        <taxon>Hexapoda</taxon>
        <taxon>Collembola</taxon>
        <taxon>Entomobryomorpha</taxon>
        <taxon>Entomobryoidea</taxon>
        <taxon>Orchesellidae</taxon>
        <taxon>Orchesellinae</taxon>
        <taxon>Orchesella</taxon>
    </lineage>
</organism>
<accession>A0A1D2MWK6</accession>
<evidence type="ECO:0000256" key="1">
    <source>
        <dbReference type="ARBA" id="ARBA00004141"/>
    </source>
</evidence>
<keyword evidence="4 7" id="KW-1133">Transmembrane helix</keyword>
<comment type="subcellular location">
    <subcellularLocation>
        <location evidence="1">Membrane</location>
        <topology evidence="1">Multi-pass membrane protein</topology>
    </subcellularLocation>
</comment>
<feature type="compositionally biased region" description="Polar residues" evidence="6">
    <location>
        <begin position="1"/>
        <end position="25"/>
    </location>
</feature>
<dbReference type="Pfam" id="PF07690">
    <property type="entry name" value="MFS_1"/>
    <property type="match status" value="2"/>
</dbReference>
<feature type="region of interest" description="Disordered" evidence="6">
    <location>
        <begin position="1"/>
        <end position="28"/>
    </location>
</feature>
<keyword evidence="5 7" id="KW-0472">Membrane</keyword>
<dbReference type="OMA" id="NYACYSI"/>
<dbReference type="InterPro" id="IPR036259">
    <property type="entry name" value="MFS_trans_sf"/>
</dbReference>
<dbReference type="GO" id="GO:0016020">
    <property type="term" value="C:membrane"/>
    <property type="evidence" value="ECO:0007669"/>
    <property type="project" value="UniProtKB-SubCell"/>
</dbReference>
<dbReference type="InterPro" id="IPR011701">
    <property type="entry name" value="MFS"/>
</dbReference>
<evidence type="ECO:0000256" key="3">
    <source>
        <dbReference type="ARBA" id="ARBA00022692"/>
    </source>
</evidence>
<evidence type="ECO:0000313" key="10">
    <source>
        <dbReference type="Proteomes" id="UP000094527"/>
    </source>
</evidence>
<dbReference type="PANTHER" id="PTHR23506">
    <property type="entry name" value="GH10249P"/>
    <property type="match status" value="1"/>
</dbReference>
<evidence type="ECO:0000313" key="9">
    <source>
        <dbReference type="EMBL" id="ODM97437.1"/>
    </source>
</evidence>
<evidence type="ECO:0000256" key="2">
    <source>
        <dbReference type="ARBA" id="ARBA00022448"/>
    </source>
</evidence>
<evidence type="ECO:0000256" key="4">
    <source>
        <dbReference type="ARBA" id="ARBA00022989"/>
    </source>
</evidence>
<feature type="transmembrane region" description="Helical" evidence="7">
    <location>
        <begin position="252"/>
        <end position="270"/>
    </location>
</feature>
<dbReference type="AlphaFoldDB" id="A0A1D2MWK6"/>
<dbReference type="GO" id="GO:0022857">
    <property type="term" value="F:transmembrane transporter activity"/>
    <property type="evidence" value="ECO:0007669"/>
    <property type="project" value="InterPro"/>
</dbReference>
<feature type="region of interest" description="Disordered" evidence="6">
    <location>
        <begin position="447"/>
        <end position="492"/>
    </location>
</feature>
<evidence type="ECO:0000256" key="7">
    <source>
        <dbReference type="SAM" id="Phobius"/>
    </source>
</evidence>